<evidence type="ECO:0000313" key="1">
    <source>
        <dbReference type="EMBL" id="MBX13542.1"/>
    </source>
</evidence>
<proteinExistence type="predicted"/>
<name>A0A2P2L6D3_RHIMU</name>
<protein>
    <submittedName>
        <fullName evidence="1">Phosphatidate phosphatase PAH2-like isoform X1</fullName>
    </submittedName>
</protein>
<sequence length="64" mass="7299">MVQELKAEKGTSFQTIILVHCFRINLGMSQDCVMYKSVKCIFFKQEINCYVEAVLVCIGLAILH</sequence>
<dbReference type="EMBL" id="GGEC01033058">
    <property type="protein sequence ID" value="MBX13542.1"/>
    <property type="molecule type" value="Transcribed_RNA"/>
</dbReference>
<organism evidence="1">
    <name type="scientific">Rhizophora mucronata</name>
    <name type="common">Asiatic mangrove</name>
    <dbReference type="NCBI Taxonomy" id="61149"/>
    <lineage>
        <taxon>Eukaryota</taxon>
        <taxon>Viridiplantae</taxon>
        <taxon>Streptophyta</taxon>
        <taxon>Embryophyta</taxon>
        <taxon>Tracheophyta</taxon>
        <taxon>Spermatophyta</taxon>
        <taxon>Magnoliopsida</taxon>
        <taxon>eudicotyledons</taxon>
        <taxon>Gunneridae</taxon>
        <taxon>Pentapetalae</taxon>
        <taxon>rosids</taxon>
        <taxon>fabids</taxon>
        <taxon>Malpighiales</taxon>
        <taxon>Rhizophoraceae</taxon>
        <taxon>Rhizophora</taxon>
    </lineage>
</organism>
<accession>A0A2P2L6D3</accession>
<reference evidence="1" key="1">
    <citation type="submission" date="2018-02" db="EMBL/GenBank/DDBJ databases">
        <title>Rhizophora mucronata_Transcriptome.</title>
        <authorList>
            <person name="Meera S.P."/>
            <person name="Sreeshan A."/>
            <person name="Augustine A."/>
        </authorList>
    </citation>
    <scope>NUCLEOTIDE SEQUENCE</scope>
    <source>
        <tissue evidence="1">Leaf</tissue>
    </source>
</reference>
<dbReference type="AlphaFoldDB" id="A0A2P2L6D3"/>